<evidence type="ECO:0000313" key="3">
    <source>
        <dbReference type="Proteomes" id="UP000724874"/>
    </source>
</evidence>
<reference evidence="2" key="1">
    <citation type="submission" date="2020-11" db="EMBL/GenBank/DDBJ databases">
        <authorList>
            <consortium name="DOE Joint Genome Institute"/>
            <person name="Ahrendt S."/>
            <person name="Riley R."/>
            <person name="Andreopoulos W."/>
            <person name="LaButti K."/>
            <person name="Pangilinan J."/>
            <person name="Ruiz-duenas F.J."/>
            <person name="Barrasa J.M."/>
            <person name="Sanchez-Garcia M."/>
            <person name="Camarero S."/>
            <person name="Miyauchi S."/>
            <person name="Serrano A."/>
            <person name="Linde D."/>
            <person name="Babiker R."/>
            <person name="Drula E."/>
            <person name="Ayuso-Fernandez I."/>
            <person name="Pacheco R."/>
            <person name="Padilla G."/>
            <person name="Ferreira P."/>
            <person name="Barriuso J."/>
            <person name="Kellner H."/>
            <person name="Castanera R."/>
            <person name="Alfaro M."/>
            <person name="Ramirez L."/>
            <person name="Pisabarro A.G."/>
            <person name="Kuo A."/>
            <person name="Tritt A."/>
            <person name="Lipzen A."/>
            <person name="He G."/>
            <person name="Yan M."/>
            <person name="Ng V."/>
            <person name="Cullen D."/>
            <person name="Martin F."/>
            <person name="Rosso M.-N."/>
            <person name="Henrissat B."/>
            <person name="Hibbett D."/>
            <person name="Martinez A.T."/>
            <person name="Grigoriev I.V."/>
        </authorList>
    </citation>
    <scope>NUCLEOTIDE SEQUENCE</scope>
    <source>
        <strain evidence="2">AH 44721</strain>
    </source>
</reference>
<dbReference type="Proteomes" id="UP000724874">
    <property type="component" value="Unassembled WGS sequence"/>
</dbReference>
<gene>
    <name evidence="2" type="ORF">CPB84DRAFT_1771269</name>
</gene>
<name>A0A9P5NUP2_GYMJU</name>
<comment type="caution">
    <text evidence="2">The sequence shown here is derived from an EMBL/GenBank/DDBJ whole genome shotgun (WGS) entry which is preliminary data.</text>
</comment>
<organism evidence="2 3">
    <name type="scientific">Gymnopilus junonius</name>
    <name type="common">Spectacular rustgill mushroom</name>
    <name type="synonym">Gymnopilus spectabilis subsp. junonius</name>
    <dbReference type="NCBI Taxonomy" id="109634"/>
    <lineage>
        <taxon>Eukaryota</taxon>
        <taxon>Fungi</taxon>
        <taxon>Dikarya</taxon>
        <taxon>Basidiomycota</taxon>
        <taxon>Agaricomycotina</taxon>
        <taxon>Agaricomycetes</taxon>
        <taxon>Agaricomycetidae</taxon>
        <taxon>Agaricales</taxon>
        <taxon>Agaricineae</taxon>
        <taxon>Hymenogastraceae</taxon>
        <taxon>Gymnopilus</taxon>
    </lineage>
</organism>
<accession>A0A9P5NUP2</accession>
<evidence type="ECO:0000256" key="1">
    <source>
        <dbReference type="SAM" id="MobiDB-lite"/>
    </source>
</evidence>
<evidence type="ECO:0000313" key="2">
    <source>
        <dbReference type="EMBL" id="KAF8905817.1"/>
    </source>
</evidence>
<sequence length="213" mass="24114">MSQPIPVVQFSIGEKVKLNHKIQGSSENPFVYGGDPTQESNRTKSEMSKDTEVVIKLDQARFLPRSSTGGAGMTEDPQKDYSCQKSMGAKYRVVKDLDGLTDDLRYRVPHTHLSRTEGGGRDEFKTFRNGQYAHVIKEWSWTTRSEGKQSLKVNDVIKISGQALSQRMGTALQESTVHVNSAAYAFYRTDTKEKRPIYWKSDEFHPPSAYKKT</sequence>
<dbReference type="AlphaFoldDB" id="A0A9P5NUP2"/>
<feature type="compositionally biased region" description="Basic and acidic residues" evidence="1">
    <location>
        <begin position="41"/>
        <end position="50"/>
    </location>
</feature>
<keyword evidence="3" id="KW-1185">Reference proteome</keyword>
<dbReference type="EMBL" id="JADNYJ010000021">
    <property type="protein sequence ID" value="KAF8905817.1"/>
    <property type="molecule type" value="Genomic_DNA"/>
</dbReference>
<protein>
    <submittedName>
        <fullName evidence="2">Uncharacterized protein</fullName>
    </submittedName>
</protein>
<feature type="region of interest" description="Disordered" evidence="1">
    <location>
        <begin position="25"/>
        <end position="50"/>
    </location>
</feature>
<proteinExistence type="predicted"/>